<dbReference type="AlphaFoldDB" id="A0A834R3U8"/>
<dbReference type="Gene3D" id="3.30.70.330">
    <property type="match status" value="1"/>
</dbReference>
<evidence type="ECO:0000313" key="5">
    <source>
        <dbReference type="EMBL" id="KAF7489169.1"/>
    </source>
</evidence>
<evidence type="ECO:0000259" key="4">
    <source>
        <dbReference type="PROSITE" id="PS50102"/>
    </source>
</evidence>
<protein>
    <recommendedName>
        <fullName evidence="4">RRM domain-containing protein</fullName>
    </recommendedName>
</protein>
<evidence type="ECO:0000256" key="3">
    <source>
        <dbReference type="SAM" id="MobiDB-lite"/>
    </source>
</evidence>
<dbReference type="PROSITE" id="PS50102">
    <property type="entry name" value="RRM"/>
    <property type="match status" value="1"/>
</dbReference>
<dbReference type="SUPFAM" id="SSF54928">
    <property type="entry name" value="RNA-binding domain, RBD"/>
    <property type="match status" value="1"/>
</dbReference>
<feature type="compositionally biased region" description="Polar residues" evidence="3">
    <location>
        <begin position="356"/>
        <end position="368"/>
    </location>
</feature>
<feature type="compositionally biased region" description="Basic and acidic residues" evidence="3">
    <location>
        <begin position="369"/>
        <end position="385"/>
    </location>
</feature>
<feature type="compositionally biased region" description="Low complexity" evidence="3">
    <location>
        <begin position="463"/>
        <end position="485"/>
    </location>
</feature>
<proteinExistence type="predicted"/>
<dbReference type="SMART" id="SM00360">
    <property type="entry name" value="RRM"/>
    <property type="match status" value="1"/>
</dbReference>
<dbReference type="EnsemblMetazoa" id="SSS_931s_mrna">
    <property type="protein sequence ID" value="KAF7489169.1"/>
    <property type="gene ID" value="SSS_931"/>
</dbReference>
<feature type="domain" description="RRM" evidence="4">
    <location>
        <begin position="636"/>
        <end position="709"/>
    </location>
</feature>
<accession>A0A834R3U8</accession>
<reference evidence="7" key="1">
    <citation type="journal article" date="2020" name="PLoS Negl. Trop. Dis.">
        <title>High-quality nuclear genome for Sarcoptes scabiei-A critical resource for a neglected parasite.</title>
        <authorList>
            <person name="Korhonen P.K."/>
            <person name="Gasser R.B."/>
            <person name="Ma G."/>
            <person name="Wang T."/>
            <person name="Stroehlein A.J."/>
            <person name="Young N.D."/>
            <person name="Ang C.S."/>
            <person name="Fernando D.D."/>
            <person name="Lu H.C."/>
            <person name="Taylor S."/>
            <person name="Reynolds S.L."/>
            <person name="Mofiz E."/>
            <person name="Najaraj S.H."/>
            <person name="Gowda H."/>
            <person name="Madugundu A."/>
            <person name="Renuse S."/>
            <person name="Holt D."/>
            <person name="Pandey A."/>
            <person name="Papenfuss A.T."/>
            <person name="Fischer K."/>
        </authorList>
    </citation>
    <scope>NUCLEOTIDE SEQUENCE [LARGE SCALE GENOMIC DNA]</scope>
</reference>
<dbReference type="EMBL" id="WVUK01000065">
    <property type="protein sequence ID" value="KAF7489169.1"/>
    <property type="molecule type" value="Genomic_DNA"/>
</dbReference>
<keyword evidence="7" id="KW-1185">Reference proteome</keyword>
<evidence type="ECO:0000313" key="7">
    <source>
        <dbReference type="Proteomes" id="UP000070412"/>
    </source>
</evidence>
<feature type="region of interest" description="Disordered" evidence="3">
    <location>
        <begin position="356"/>
        <end position="402"/>
    </location>
</feature>
<evidence type="ECO:0000256" key="1">
    <source>
        <dbReference type="ARBA" id="ARBA00022884"/>
    </source>
</evidence>
<name>A0A834R3U8_SARSC</name>
<gene>
    <name evidence="5" type="ORF">SSS_931</name>
</gene>
<evidence type="ECO:0000313" key="6">
    <source>
        <dbReference type="EnsemblMetazoa" id="KAF7489169.1"/>
    </source>
</evidence>
<dbReference type="GO" id="GO:0003723">
    <property type="term" value="F:RNA binding"/>
    <property type="evidence" value="ECO:0007669"/>
    <property type="project" value="UniProtKB-UniRule"/>
</dbReference>
<organism evidence="5">
    <name type="scientific">Sarcoptes scabiei</name>
    <name type="common">Itch mite</name>
    <name type="synonym">Acarus scabiei</name>
    <dbReference type="NCBI Taxonomy" id="52283"/>
    <lineage>
        <taxon>Eukaryota</taxon>
        <taxon>Metazoa</taxon>
        <taxon>Ecdysozoa</taxon>
        <taxon>Arthropoda</taxon>
        <taxon>Chelicerata</taxon>
        <taxon>Arachnida</taxon>
        <taxon>Acari</taxon>
        <taxon>Acariformes</taxon>
        <taxon>Sarcoptiformes</taxon>
        <taxon>Astigmata</taxon>
        <taxon>Psoroptidia</taxon>
        <taxon>Sarcoptoidea</taxon>
        <taxon>Sarcoptidae</taxon>
        <taxon>Sarcoptinae</taxon>
        <taxon>Sarcoptes</taxon>
    </lineage>
</organism>
<feature type="region of interest" description="Disordered" evidence="3">
    <location>
        <begin position="463"/>
        <end position="493"/>
    </location>
</feature>
<reference evidence="5" key="2">
    <citation type="submission" date="2020-01" db="EMBL/GenBank/DDBJ databases">
        <authorList>
            <person name="Korhonen P.K.K."/>
            <person name="Guangxu M.G."/>
            <person name="Wang T.W."/>
            <person name="Stroehlein A.J.S."/>
            <person name="Young N.D."/>
            <person name="Ang C.-S.A."/>
            <person name="Fernando D.W.F."/>
            <person name="Lu H.L."/>
            <person name="Taylor S.T."/>
            <person name="Ehtesham M.E.M."/>
            <person name="Najaraj S.H.N."/>
            <person name="Harsha G.H.G."/>
            <person name="Madugundu A.M."/>
            <person name="Renuse S.R."/>
            <person name="Holt D.H."/>
            <person name="Pandey A.P."/>
            <person name="Papenfuss A.P."/>
            <person name="Gasser R.B.G."/>
            <person name="Fischer K.F."/>
        </authorList>
    </citation>
    <scope>NUCLEOTIDE SEQUENCE</scope>
    <source>
        <strain evidence="5">SSS_KF_BRIS2020</strain>
    </source>
</reference>
<reference evidence="6" key="3">
    <citation type="submission" date="2022-06" db="UniProtKB">
        <authorList>
            <consortium name="EnsemblMetazoa"/>
        </authorList>
    </citation>
    <scope>IDENTIFICATION</scope>
</reference>
<dbReference type="Proteomes" id="UP000070412">
    <property type="component" value="Unassembled WGS sequence"/>
</dbReference>
<dbReference type="Pfam" id="PF00076">
    <property type="entry name" value="RRM_1"/>
    <property type="match status" value="1"/>
</dbReference>
<dbReference type="InterPro" id="IPR035979">
    <property type="entry name" value="RBD_domain_sf"/>
</dbReference>
<sequence length="736" mass="83780">MDPTESIFYPLDYMYDSLAQRFDDNDVTPSNLFSNQNDFDDLFGSDEFFNRNNFVEDFLNPDNLINDFYNDQILFPIIGSSDNDLGFGYGCCNEQNAGCYYQSATKQITKSSNTSINKSIEISSRQSSSNFLRDKKNNLVANSSAKIINRSPRVYVTKINRKIRKTLNSCEGTSILIKEKSLLNTGKKKQRQLMKKNFNNFHIRFQPSQNSLMDLNSLGESIFHEKLDTSLIDHDYCAVTSYDRIEEKKDNVCGDDDNISVPNESILKTQDDDKNDLQDILEGYCTDDVVLNELPKCLSNLIDFNADGIESKDLLNGLNDVCTYMTDQFMEEHFQKTENKDANNSEIDNAAKTQQNLMSDSNEKLNSQQEKDKHQDVNDDHKDLESFSPSAHMVDDSSDSNCGIDDISDYDKSDHCDKMKRIGEQNRKKNLMIGSQMNFLSNTSTNPSSNTIVKRKRLFSTRSSINSSDSMSDSSSPESSSSRSSSPERTFDFRSFSPKMIHTKDLSDLHTNLHHHHARYRKKNNKPLQLFQIAYHQNKNVGDNFSSNSRYSKLLKKSNPKLSPSSSTSSCEPCQVIDFVSKQKYVLGSRSQNKCETIAIADKEGYIDKNHQTSSIEPIEHCPNDQMAVKEQKNSNVLFVGNIGDGTTHQSIQQTFEKFGSIEKIEFFVTNEKNSASIAFRCGDDTRKAFENGNELSGNYHLQMHDGNDRNLEFDDSFSEKLDFRIEPDAIETIFT</sequence>
<dbReference type="OrthoDB" id="10047851at2759"/>
<evidence type="ECO:0000256" key="2">
    <source>
        <dbReference type="PROSITE-ProRule" id="PRU00176"/>
    </source>
</evidence>
<keyword evidence="1 2" id="KW-0694">RNA-binding</keyword>
<dbReference type="InterPro" id="IPR012677">
    <property type="entry name" value="Nucleotide-bd_a/b_plait_sf"/>
</dbReference>
<dbReference type="InterPro" id="IPR000504">
    <property type="entry name" value="RRM_dom"/>
</dbReference>